<keyword evidence="1" id="KW-0472">Membrane</keyword>
<feature type="transmembrane region" description="Helical" evidence="1">
    <location>
        <begin position="320"/>
        <end position="340"/>
    </location>
</feature>
<dbReference type="NCBIfam" id="NF010613">
    <property type="entry name" value="PRK14013.1-3"/>
    <property type="match status" value="1"/>
</dbReference>
<feature type="transmembrane region" description="Helical" evidence="1">
    <location>
        <begin position="75"/>
        <end position="102"/>
    </location>
</feature>
<dbReference type="RefSeq" id="WP_165600397.1">
    <property type="nucleotide sequence ID" value="NZ_SORZ01000001.1"/>
</dbReference>
<dbReference type="PANTHER" id="PTHR30238">
    <property type="entry name" value="MEMBRANE BOUND PREDICTED REDOX MODULATOR"/>
    <property type="match status" value="1"/>
</dbReference>
<organism evidence="2 3">
    <name type="scientific">Oecophyllibacter saccharovorans</name>
    <dbReference type="NCBI Taxonomy" id="2558360"/>
    <lineage>
        <taxon>Bacteria</taxon>
        <taxon>Pseudomonadati</taxon>
        <taxon>Pseudomonadota</taxon>
        <taxon>Alphaproteobacteria</taxon>
        <taxon>Acetobacterales</taxon>
        <taxon>Acetobacteraceae</taxon>
        <taxon>Oecophyllibacter</taxon>
    </lineage>
</organism>
<name>A0A506USH4_9PROT</name>
<keyword evidence="3" id="KW-1185">Reference proteome</keyword>
<comment type="caution">
    <text evidence="2">The sequence shown here is derived from an EMBL/GenBank/DDBJ whole genome shotgun (WGS) entry which is preliminary data.</text>
</comment>
<gene>
    <name evidence="2" type="ORF">E3202_03850</name>
</gene>
<dbReference type="AlphaFoldDB" id="A0A506USH4"/>
<dbReference type="Pfam" id="PF04332">
    <property type="entry name" value="DUF475"/>
    <property type="match status" value="1"/>
</dbReference>
<dbReference type="NCBIfam" id="NF010620">
    <property type="entry name" value="PRK14013.2-6"/>
    <property type="match status" value="1"/>
</dbReference>
<reference evidence="2 3" key="1">
    <citation type="submission" date="2019-03" db="EMBL/GenBank/DDBJ databases">
        <title>The complete genome sequence of Neokomagataea sp. Jb2 NBRC113641.</title>
        <authorList>
            <person name="Chua K.-O."/>
            <person name="Chan K.-G."/>
            <person name="See-Too W.-S."/>
        </authorList>
    </citation>
    <scope>NUCLEOTIDE SEQUENCE [LARGE SCALE GENOMIC DNA]</scope>
    <source>
        <strain evidence="2 3">Jb2</strain>
    </source>
</reference>
<dbReference type="InterPro" id="IPR007427">
    <property type="entry name" value="DUF475"/>
</dbReference>
<feature type="transmembrane region" description="Helical" evidence="1">
    <location>
        <begin position="200"/>
        <end position="219"/>
    </location>
</feature>
<evidence type="ECO:0000313" key="2">
    <source>
        <dbReference type="EMBL" id="TPW36043.1"/>
    </source>
</evidence>
<feature type="transmembrane region" description="Helical" evidence="1">
    <location>
        <begin position="122"/>
        <end position="146"/>
    </location>
</feature>
<protein>
    <submittedName>
        <fullName evidence="2">DUF475 domain-containing protein</fullName>
    </submittedName>
</protein>
<feature type="transmembrane region" description="Helical" evidence="1">
    <location>
        <begin position="7"/>
        <end position="26"/>
    </location>
</feature>
<feature type="transmembrane region" description="Helical" evidence="1">
    <location>
        <begin position="231"/>
        <end position="255"/>
    </location>
</feature>
<feature type="transmembrane region" description="Helical" evidence="1">
    <location>
        <begin position="293"/>
        <end position="314"/>
    </location>
</feature>
<accession>A0A506USH4</accession>
<dbReference type="Proteomes" id="UP000315037">
    <property type="component" value="Unassembled WGS sequence"/>
</dbReference>
<dbReference type="PANTHER" id="PTHR30238:SF4">
    <property type="entry name" value="SLL1022 PROTEIN"/>
    <property type="match status" value="1"/>
</dbReference>
<keyword evidence="1" id="KW-0812">Transmembrane</keyword>
<sequence>MSTFRFFRGAFLFTGLCLLLGGWLGYQQAHTAAGAVNAVLICLILGVMEVSLSFDNAVVNATILRHMSLYWQRMFLTLGMLVAVFGMRLLFPLIIVALSAHIDPLAALHLALSAPDRYAQVLTGSHTAIMGFGGAFLMLVGLNFFLDQDRDVHWISFVEKPFAHLGQLPGAPIGLTLIAVLLTARFLVPAGQALTFTDAALYGILTWLGVEGIGALLGAEAGKAGAATARSGLASFIYLEVLDASFSFDGVIGAFALSNDLFIITLGLGIGAMFVRSLTVLLVEKGVLSNYRYLEHGAFWAILTLAFIMFLSVRLEVPELVTGCLGGGLILLAFLSSVFWNRAHPGAASMTLSEETS</sequence>
<feature type="transmembrane region" description="Helical" evidence="1">
    <location>
        <begin position="261"/>
        <end position="281"/>
    </location>
</feature>
<evidence type="ECO:0000313" key="3">
    <source>
        <dbReference type="Proteomes" id="UP000315037"/>
    </source>
</evidence>
<keyword evidence="1" id="KW-1133">Transmembrane helix</keyword>
<proteinExistence type="predicted"/>
<feature type="transmembrane region" description="Helical" evidence="1">
    <location>
        <begin position="167"/>
        <end position="188"/>
    </location>
</feature>
<evidence type="ECO:0000256" key="1">
    <source>
        <dbReference type="SAM" id="Phobius"/>
    </source>
</evidence>
<dbReference type="EMBL" id="SORZ01000001">
    <property type="protein sequence ID" value="TPW36043.1"/>
    <property type="molecule type" value="Genomic_DNA"/>
</dbReference>
<feature type="transmembrane region" description="Helical" evidence="1">
    <location>
        <begin position="32"/>
        <end position="54"/>
    </location>
</feature>